<evidence type="ECO:0000313" key="5">
    <source>
        <dbReference type="Proteomes" id="UP001209486"/>
    </source>
</evidence>
<accession>A0A7Y0U3K1</accession>
<dbReference type="Pfam" id="PF03374">
    <property type="entry name" value="ANT"/>
    <property type="match status" value="1"/>
</dbReference>
<dbReference type="InterPro" id="IPR003497">
    <property type="entry name" value="BRO_N_domain"/>
</dbReference>
<reference evidence="2 5" key="1">
    <citation type="submission" date="2019-08" db="EMBL/GenBank/DDBJ databases">
        <title>Comparison of rpoB and gyrB Sequences from Mobiluncus Species and Development of a Multiplex PCR Method for Clinical Detection of Mobiluncus curtisii and Mobiluncus mulieris.</title>
        <authorList>
            <person name="Yang L."/>
            <person name="Shen Y."/>
            <person name="Xu G."/>
            <person name="Shu L.-B."/>
            <person name="Hu J."/>
            <person name="Zhang R."/>
            <person name="Wang Y."/>
            <person name="Zhou H.-W."/>
            <person name="Zhang X."/>
        </authorList>
    </citation>
    <scope>NUCLEOTIDE SEQUENCE [LARGE SCALE GENOMIC DNA]</scope>
    <source>
        <strain evidence="2 5">M26</strain>
    </source>
</reference>
<dbReference type="SMART" id="SM01040">
    <property type="entry name" value="Bro-N"/>
    <property type="match status" value="1"/>
</dbReference>
<dbReference type="Proteomes" id="UP000578252">
    <property type="component" value="Unassembled WGS sequence"/>
</dbReference>
<evidence type="ECO:0000259" key="1">
    <source>
        <dbReference type="PROSITE" id="PS51750"/>
    </source>
</evidence>
<proteinExistence type="predicted"/>
<dbReference type="PANTHER" id="PTHR36180:SF2">
    <property type="entry name" value="BRO FAMILY PROTEIN"/>
    <property type="match status" value="1"/>
</dbReference>
<evidence type="ECO:0000313" key="4">
    <source>
        <dbReference type="Proteomes" id="UP000578252"/>
    </source>
</evidence>
<evidence type="ECO:0000313" key="3">
    <source>
        <dbReference type="EMBL" id="NMW66142.1"/>
    </source>
</evidence>
<dbReference type="PROSITE" id="PS51750">
    <property type="entry name" value="BRO_N"/>
    <property type="match status" value="1"/>
</dbReference>
<organism evidence="3 4">
    <name type="scientific">Mobiluncus mulieris</name>
    <dbReference type="NCBI Taxonomy" id="2052"/>
    <lineage>
        <taxon>Bacteria</taxon>
        <taxon>Bacillati</taxon>
        <taxon>Actinomycetota</taxon>
        <taxon>Actinomycetes</taxon>
        <taxon>Actinomycetales</taxon>
        <taxon>Actinomycetaceae</taxon>
        <taxon>Mobiluncus</taxon>
    </lineage>
</organism>
<dbReference type="EMBL" id="JABCUR010000018">
    <property type="protein sequence ID" value="NMW66142.1"/>
    <property type="molecule type" value="Genomic_DNA"/>
</dbReference>
<comment type="caution">
    <text evidence="3">The sequence shown here is derived from an EMBL/GenBank/DDBJ whole genome shotgun (WGS) entry which is preliminary data.</text>
</comment>
<name>A0A7Y0U3K1_9ACTO</name>
<dbReference type="Proteomes" id="UP001209486">
    <property type="component" value="Unassembled WGS sequence"/>
</dbReference>
<dbReference type="AlphaFoldDB" id="A0A7Y0U3K1"/>
<dbReference type="InterPro" id="IPR005039">
    <property type="entry name" value="Ant_C"/>
</dbReference>
<sequence length="259" mass="28948">MGKQLQAFTSDQFGQIRTIENDGQPWFVAADVCAALELANPTVTVSRLDKDEKAKFNLGLSGGPAWCVNEPGLYSLVLACRKPQARAFKRWITHEVIPAIRKHGLYAISDVAENPEMLLAALQALITEKKRGEQLEAQNLAQAQLLLEASPKLSYYEKVLRAPGAVAISKIAKDYGMSARRLNKLLHDLGIQYKQGDQWLLYQEHAANGYTKSETGTSKDGHVWMHTKWTQAGRLFLYDLLKNRFGILPVIEREGQVEA</sequence>
<dbReference type="GO" id="GO:0003677">
    <property type="term" value="F:DNA binding"/>
    <property type="evidence" value="ECO:0007669"/>
    <property type="project" value="InterPro"/>
</dbReference>
<dbReference type="PANTHER" id="PTHR36180">
    <property type="entry name" value="DNA-BINDING PROTEIN-RELATED-RELATED"/>
    <property type="match status" value="1"/>
</dbReference>
<gene>
    <name evidence="2" type="ORF">FYZ43_09595</name>
    <name evidence="3" type="ORF">HHJ78_11680</name>
</gene>
<protein>
    <submittedName>
        <fullName evidence="3">Phage antirepressor</fullName>
    </submittedName>
</protein>
<dbReference type="Pfam" id="PF02498">
    <property type="entry name" value="Bro-N"/>
    <property type="match status" value="1"/>
</dbReference>
<reference evidence="3 4" key="2">
    <citation type="submission" date="2020-04" db="EMBL/GenBank/DDBJ databases">
        <title>Antimicrobial susceptibility and clonality of vaginal-derived multi-drug resistant Mobiluncus isolates in China.</title>
        <authorList>
            <person name="Zhang X."/>
        </authorList>
    </citation>
    <scope>NUCLEOTIDE SEQUENCE [LARGE SCALE GENOMIC DNA]</scope>
    <source>
        <strain evidence="3 4">13</strain>
    </source>
</reference>
<evidence type="ECO:0000313" key="2">
    <source>
        <dbReference type="EMBL" id="MCU9969631.1"/>
    </source>
</evidence>
<dbReference type="EMBL" id="VSZY01000020">
    <property type="protein sequence ID" value="MCU9969631.1"/>
    <property type="molecule type" value="Genomic_DNA"/>
</dbReference>
<feature type="domain" description="Bro-N" evidence="1">
    <location>
        <begin position="5"/>
        <end position="104"/>
    </location>
</feature>
<dbReference type="RefSeq" id="WP_169756526.1">
    <property type="nucleotide sequence ID" value="NZ_JABCUP010000025.1"/>
</dbReference>